<proteinExistence type="inferred from homology"/>
<evidence type="ECO:0000256" key="2">
    <source>
        <dbReference type="ARBA" id="ARBA00022618"/>
    </source>
</evidence>
<sequence>MSFPRHFRSQGGTSRDEYWPSFSRNDSKSFNSNAKHSNKTSHNNNWNMSRNNNFVRSHNDFQYYMGNYREHVDNSNHFKPDAAPSFKRRKFSASTWGDGGRHYLPANTYDFAPSTCNNYVPPTRSKGNASASTTYKRDRAKLEEDELAFMSRDEIERYSPSRKDGIDAVREAHLRYSYCSYLQDLGLRLDLPQTTIATAMVLCHRFFARRSHACHDRFLIATAVLFLAAKSEETPRPLNNVVRVSCEIFHKQDISLLSYILPVDWFEQYRERVTEAEHMILATLNFELNVQHPYAPLTSILNKLGLSQTVLVNLALSLVSEGLRISNLDLNSYQNIWQEFQATPDVLQDVSQQLMELF</sequence>
<dbReference type="GO" id="GO:0051301">
    <property type="term" value="P:cell division"/>
    <property type="evidence" value="ECO:0007669"/>
    <property type="project" value="UniProtKB-KW"/>
</dbReference>
<dbReference type="SMART" id="SM00385">
    <property type="entry name" value="CYCLIN"/>
    <property type="match status" value="1"/>
</dbReference>
<dbReference type="Proteomes" id="UP001457282">
    <property type="component" value="Unassembled WGS sequence"/>
</dbReference>
<comment type="similarity">
    <text evidence="5">Belongs to the cyclin family.</text>
</comment>
<feature type="region of interest" description="Disordered" evidence="6">
    <location>
        <begin position="1"/>
        <end position="20"/>
    </location>
</feature>
<dbReference type="InterPro" id="IPR006671">
    <property type="entry name" value="Cyclin_N"/>
</dbReference>
<name>A0AAW1X996_RUBAR</name>
<accession>A0AAW1X996</accession>
<evidence type="ECO:0000256" key="1">
    <source>
        <dbReference type="ARBA" id="ARBA00011177"/>
    </source>
</evidence>
<dbReference type="PANTHER" id="PTHR10026">
    <property type="entry name" value="CYCLIN"/>
    <property type="match status" value="1"/>
</dbReference>
<dbReference type="InterPro" id="IPR013763">
    <property type="entry name" value="Cyclin-like_dom"/>
</dbReference>
<feature type="domain" description="Cyclin-like" evidence="7">
    <location>
        <begin position="180"/>
        <end position="282"/>
    </location>
</feature>
<gene>
    <name evidence="8" type="ORF">M0R45_020578</name>
</gene>
<evidence type="ECO:0000256" key="4">
    <source>
        <dbReference type="ARBA" id="ARBA00032263"/>
    </source>
</evidence>
<dbReference type="GO" id="GO:0016538">
    <property type="term" value="F:cyclin-dependent protein serine/threonine kinase regulator activity"/>
    <property type="evidence" value="ECO:0007669"/>
    <property type="project" value="InterPro"/>
</dbReference>
<dbReference type="SUPFAM" id="SSF47954">
    <property type="entry name" value="Cyclin-like"/>
    <property type="match status" value="1"/>
</dbReference>
<dbReference type="InterPro" id="IPR043198">
    <property type="entry name" value="Cyclin/Ssn8"/>
</dbReference>
<evidence type="ECO:0000259" key="7">
    <source>
        <dbReference type="SMART" id="SM00385"/>
    </source>
</evidence>
<keyword evidence="2" id="KW-0132">Cell division</keyword>
<keyword evidence="3" id="KW-0131">Cell cycle</keyword>
<evidence type="ECO:0000313" key="8">
    <source>
        <dbReference type="EMBL" id="KAK9933380.1"/>
    </source>
</evidence>
<protein>
    <recommendedName>
        <fullName evidence="4">B-like cyclin</fullName>
    </recommendedName>
</protein>
<keyword evidence="9" id="KW-1185">Reference proteome</keyword>
<comment type="subunit">
    <text evidence="1">Interacts with the CDC2 protein kinase to form a serine/threonine kinase holoenzyme complex also known as maturation promoting factor (MPF). The cyclin subunit imparts substrate specificity to the complex.</text>
</comment>
<dbReference type="GO" id="GO:0006357">
    <property type="term" value="P:regulation of transcription by RNA polymerase II"/>
    <property type="evidence" value="ECO:0007669"/>
    <property type="project" value="InterPro"/>
</dbReference>
<feature type="region of interest" description="Disordered" evidence="6">
    <location>
        <begin position="28"/>
        <end position="51"/>
    </location>
</feature>
<organism evidence="8 9">
    <name type="scientific">Rubus argutus</name>
    <name type="common">Southern blackberry</name>
    <dbReference type="NCBI Taxonomy" id="59490"/>
    <lineage>
        <taxon>Eukaryota</taxon>
        <taxon>Viridiplantae</taxon>
        <taxon>Streptophyta</taxon>
        <taxon>Embryophyta</taxon>
        <taxon>Tracheophyta</taxon>
        <taxon>Spermatophyta</taxon>
        <taxon>Magnoliopsida</taxon>
        <taxon>eudicotyledons</taxon>
        <taxon>Gunneridae</taxon>
        <taxon>Pentapetalae</taxon>
        <taxon>rosids</taxon>
        <taxon>fabids</taxon>
        <taxon>Rosales</taxon>
        <taxon>Rosaceae</taxon>
        <taxon>Rosoideae</taxon>
        <taxon>Rosoideae incertae sedis</taxon>
        <taxon>Rubus</taxon>
    </lineage>
</organism>
<comment type="caution">
    <text evidence="8">The sequence shown here is derived from an EMBL/GenBank/DDBJ whole genome shotgun (WGS) entry which is preliminary data.</text>
</comment>
<dbReference type="Pfam" id="PF00134">
    <property type="entry name" value="Cyclin_N"/>
    <property type="match status" value="1"/>
</dbReference>
<dbReference type="EMBL" id="JBEDUW010000004">
    <property type="protein sequence ID" value="KAK9933380.1"/>
    <property type="molecule type" value="Genomic_DNA"/>
</dbReference>
<evidence type="ECO:0000256" key="5">
    <source>
        <dbReference type="RuleBase" id="RU000383"/>
    </source>
</evidence>
<dbReference type="AlphaFoldDB" id="A0AAW1X996"/>
<dbReference type="Gene3D" id="1.10.472.10">
    <property type="entry name" value="Cyclin-like"/>
    <property type="match status" value="1"/>
</dbReference>
<dbReference type="InterPro" id="IPR036915">
    <property type="entry name" value="Cyclin-like_sf"/>
</dbReference>
<keyword evidence="5" id="KW-0195">Cyclin</keyword>
<dbReference type="FunFam" id="1.10.472.10:FF:000212">
    <property type="entry name" value="Cyclin-T1-2"/>
    <property type="match status" value="1"/>
</dbReference>
<evidence type="ECO:0000256" key="6">
    <source>
        <dbReference type="SAM" id="MobiDB-lite"/>
    </source>
</evidence>
<evidence type="ECO:0000256" key="3">
    <source>
        <dbReference type="ARBA" id="ARBA00023306"/>
    </source>
</evidence>
<evidence type="ECO:0000313" key="9">
    <source>
        <dbReference type="Proteomes" id="UP001457282"/>
    </source>
</evidence>
<reference evidence="8 9" key="1">
    <citation type="journal article" date="2023" name="G3 (Bethesda)">
        <title>A chromosome-length genome assembly and annotation of blackberry (Rubus argutus, cv. 'Hillquist').</title>
        <authorList>
            <person name="Bruna T."/>
            <person name="Aryal R."/>
            <person name="Dudchenko O."/>
            <person name="Sargent D.J."/>
            <person name="Mead D."/>
            <person name="Buti M."/>
            <person name="Cavallini A."/>
            <person name="Hytonen T."/>
            <person name="Andres J."/>
            <person name="Pham M."/>
            <person name="Weisz D."/>
            <person name="Mascagni F."/>
            <person name="Usai G."/>
            <person name="Natali L."/>
            <person name="Bassil N."/>
            <person name="Fernandez G.E."/>
            <person name="Lomsadze A."/>
            <person name="Armour M."/>
            <person name="Olukolu B."/>
            <person name="Poorten T."/>
            <person name="Britton C."/>
            <person name="Davik J."/>
            <person name="Ashrafi H."/>
            <person name="Aiden E.L."/>
            <person name="Borodovsky M."/>
            <person name="Worthington M."/>
        </authorList>
    </citation>
    <scope>NUCLEOTIDE SEQUENCE [LARGE SCALE GENOMIC DNA]</scope>
    <source>
        <strain evidence="8">PI 553951</strain>
    </source>
</reference>